<evidence type="ECO:0000256" key="6">
    <source>
        <dbReference type="ARBA" id="ARBA00022833"/>
    </source>
</evidence>
<evidence type="ECO:0000256" key="9">
    <source>
        <dbReference type="ARBA" id="ARBA00049065"/>
    </source>
</evidence>
<evidence type="ECO:0000256" key="3">
    <source>
        <dbReference type="ARBA" id="ARBA00022723"/>
    </source>
</evidence>
<keyword evidence="4" id="KW-0547">Nucleotide-binding</keyword>
<keyword evidence="2" id="KW-0808">Transferase</keyword>
<dbReference type="AlphaFoldDB" id="A0A081K596"/>
<evidence type="ECO:0000313" key="10">
    <source>
        <dbReference type="EMBL" id="KEI69322.1"/>
    </source>
</evidence>
<keyword evidence="8" id="KW-0119">Carbohydrate metabolism</keyword>
<keyword evidence="5" id="KW-0418">Kinase</keyword>
<dbReference type="InterPro" id="IPR000600">
    <property type="entry name" value="ROK"/>
</dbReference>
<evidence type="ECO:0000256" key="2">
    <source>
        <dbReference type="ARBA" id="ARBA00022679"/>
    </source>
</evidence>
<protein>
    <recommendedName>
        <fullName evidence="1">N-acetylglucosamine kinase</fullName>
        <ecNumber evidence="1">2.7.1.59</ecNumber>
    </recommendedName>
</protein>
<dbReference type="SUPFAM" id="SSF53067">
    <property type="entry name" value="Actin-like ATPase domain"/>
    <property type="match status" value="1"/>
</dbReference>
<dbReference type="STRING" id="305900.GV64_24560"/>
<dbReference type="PANTHER" id="PTHR18964">
    <property type="entry name" value="ROK (REPRESSOR, ORF, KINASE) FAMILY"/>
    <property type="match status" value="1"/>
</dbReference>
<dbReference type="eggNOG" id="COG1940">
    <property type="taxonomic scope" value="Bacteria"/>
</dbReference>
<comment type="caution">
    <text evidence="10">The sequence shown here is derived from an EMBL/GenBank/DDBJ whole genome shotgun (WGS) entry which is preliminary data.</text>
</comment>
<dbReference type="GO" id="GO:0046872">
    <property type="term" value="F:metal ion binding"/>
    <property type="evidence" value="ECO:0007669"/>
    <property type="project" value="UniProtKB-KW"/>
</dbReference>
<proteinExistence type="predicted"/>
<evidence type="ECO:0000256" key="4">
    <source>
        <dbReference type="ARBA" id="ARBA00022741"/>
    </source>
</evidence>
<dbReference type="Proteomes" id="UP000027997">
    <property type="component" value="Unassembled WGS sequence"/>
</dbReference>
<dbReference type="GO" id="GO:0005524">
    <property type="term" value="F:ATP binding"/>
    <property type="evidence" value="ECO:0007669"/>
    <property type="project" value="UniProtKB-KW"/>
</dbReference>
<evidence type="ECO:0000256" key="5">
    <source>
        <dbReference type="ARBA" id="ARBA00022777"/>
    </source>
</evidence>
<dbReference type="Gene3D" id="3.30.420.40">
    <property type="match status" value="2"/>
</dbReference>
<evidence type="ECO:0000256" key="8">
    <source>
        <dbReference type="ARBA" id="ARBA00023277"/>
    </source>
</evidence>
<dbReference type="GO" id="GO:0045127">
    <property type="term" value="F:N-acetylglucosamine kinase activity"/>
    <property type="evidence" value="ECO:0007669"/>
    <property type="project" value="UniProtKB-EC"/>
</dbReference>
<evidence type="ECO:0000256" key="1">
    <source>
        <dbReference type="ARBA" id="ARBA00012122"/>
    </source>
</evidence>
<dbReference type="PANTHER" id="PTHR18964:SF162">
    <property type="entry name" value="N-ACETYL-D-GLUCOSAMINE KINASE"/>
    <property type="match status" value="1"/>
</dbReference>
<dbReference type="EMBL" id="JOJP01000002">
    <property type="protein sequence ID" value="KEI69322.1"/>
    <property type="molecule type" value="Genomic_DNA"/>
</dbReference>
<keyword evidence="3" id="KW-0479">Metal-binding</keyword>
<comment type="catalytic activity">
    <reaction evidence="9">
        <text>N-acetyl-D-glucosamine + ATP = N-acetyl-D-glucosamine 6-phosphate + ADP + H(+)</text>
        <dbReference type="Rhea" id="RHEA:17417"/>
        <dbReference type="ChEBI" id="CHEBI:15378"/>
        <dbReference type="ChEBI" id="CHEBI:30616"/>
        <dbReference type="ChEBI" id="CHEBI:57513"/>
        <dbReference type="ChEBI" id="CHEBI:456216"/>
        <dbReference type="ChEBI" id="CHEBI:506227"/>
        <dbReference type="EC" id="2.7.1.59"/>
    </reaction>
</comment>
<dbReference type="CDD" id="cd24057">
    <property type="entry name" value="ASKHA_NBD_ROK_NAGK"/>
    <property type="match status" value="1"/>
</dbReference>
<reference evidence="10 11" key="1">
    <citation type="submission" date="2014-06" db="EMBL/GenBank/DDBJ databases">
        <title>Whole Genome Sequences of Three Symbiotic Endozoicomonas Bacteria.</title>
        <authorList>
            <person name="Neave M.J."/>
            <person name="Apprill A."/>
            <person name="Voolstra C.R."/>
        </authorList>
    </citation>
    <scope>NUCLEOTIDE SEQUENCE [LARGE SCALE GENOMIC DNA]</scope>
    <source>
        <strain evidence="10 11">DSM 22380</strain>
    </source>
</reference>
<evidence type="ECO:0000313" key="11">
    <source>
        <dbReference type="Proteomes" id="UP000027997"/>
    </source>
</evidence>
<dbReference type="Pfam" id="PF00480">
    <property type="entry name" value="ROK"/>
    <property type="match status" value="1"/>
</dbReference>
<evidence type="ECO:0000256" key="7">
    <source>
        <dbReference type="ARBA" id="ARBA00022840"/>
    </source>
</evidence>
<keyword evidence="11" id="KW-1185">Reference proteome</keyword>
<dbReference type="InterPro" id="IPR043129">
    <property type="entry name" value="ATPase_NBD"/>
</dbReference>
<keyword evidence="7" id="KW-0067">ATP-binding</keyword>
<name>A0A081K596_9GAMM</name>
<gene>
    <name evidence="10" type="ORF">GV64_24560</name>
</gene>
<sequence>MLYGFDIGGTKIEFSVFNQSMERLYTQRAKTPTEDYAQFLAVITDFVTAYDRLNHVFGPVGIGLPGQQTANGITRCNNIPCIDGCYLQRDLEKILNRPIKIANDADCFALSEAHDKSLEGASSILALILGTGFGGGLVNNGRLYRGHNGAAFEVGHMRLPCDAIALVGYDNPLIRCRCGQTGCLDHYLSARGFADLYNHHYTSVCDSRMSAEEITVKYCLGDQKAKSHTDRYLELMATCLSGIIAMIDPEVIVFGGGLSNFDVIYDQLPELLKKHTLNGRPVPSIRKAVFGDSGGVRGAALLNASAPGYA</sequence>
<accession>A0A081K596</accession>
<keyword evidence="6" id="KW-0862">Zinc</keyword>
<dbReference type="EC" id="2.7.1.59" evidence="1"/>
<organism evidence="10 11">
    <name type="scientific">Endozoicomonas elysicola</name>
    <dbReference type="NCBI Taxonomy" id="305900"/>
    <lineage>
        <taxon>Bacteria</taxon>
        <taxon>Pseudomonadati</taxon>
        <taxon>Pseudomonadota</taxon>
        <taxon>Gammaproteobacteria</taxon>
        <taxon>Oceanospirillales</taxon>
        <taxon>Endozoicomonadaceae</taxon>
        <taxon>Endozoicomonas</taxon>
    </lineage>
</organism>